<dbReference type="EMBL" id="VSRR010038171">
    <property type="protein sequence ID" value="MPC74067.1"/>
    <property type="molecule type" value="Genomic_DNA"/>
</dbReference>
<gene>
    <name evidence="1" type="ORF">E2C01_068412</name>
</gene>
<reference evidence="1 2" key="1">
    <citation type="submission" date="2019-05" db="EMBL/GenBank/DDBJ databases">
        <title>Another draft genome of Portunus trituberculatus and its Hox gene families provides insights of decapod evolution.</title>
        <authorList>
            <person name="Jeong J.-H."/>
            <person name="Song I."/>
            <person name="Kim S."/>
            <person name="Choi T."/>
            <person name="Kim D."/>
            <person name="Ryu S."/>
            <person name="Kim W."/>
        </authorList>
    </citation>
    <scope>NUCLEOTIDE SEQUENCE [LARGE SCALE GENOMIC DNA]</scope>
    <source>
        <tissue evidence="1">Muscle</tissue>
    </source>
</reference>
<name>A0A5B7HXT2_PORTR</name>
<proteinExistence type="predicted"/>
<evidence type="ECO:0000313" key="1">
    <source>
        <dbReference type="EMBL" id="MPC74067.1"/>
    </source>
</evidence>
<evidence type="ECO:0000313" key="2">
    <source>
        <dbReference type="Proteomes" id="UP000324222"/>
    </source>
</evidence>
<keyword evidence="2" id="KW-1185">Reference proteome</keyword>
<protein>
    <submittedName>
        <fullName evidence="1">Uncharacterized protein</fullName>
    </submittedName>
</protein>
<accession>A0A5B7HXT2</accession>
<dbReference type="Proteomes" id="UP000324222">
    <property type="component" value="Unassembled WGS sequence"/>
</dbReference>
<comment type="caution">
    <text evidence="1">The sequence shown here is derived from an EMBL/GenBank/DDBJ whole genome shotgun (WGS) entry which is preliminary data.</text>
</comment>
<organism evidence="1 2">
    <name type="scientific">Portunus trituberculatus</name>
    <name type="common">Swimming crab</name>
    <name type="synonym">Neptunus trituberculatus</name>
    <dbReference type="NCBI Taxonomy" id="210409"/>
    <lineage>
        <taxon>Eukaryota</taxon>
        <taxon>Metazoa</taxon>
        <taxon>Ecdysozoa</taxon>
        <taxon>Arthropoda</taxon>
        <taxon>Crustacea</taxon>
        <taxon>Multicrustacea</taxon>
        <taxon>Malacostraca</taxon>
        <taxon>Eumalacostraca</taxon>
        <taxon>Eucarida</taxon>
        <taxon>Decapoda</taxon>
        <taxon>Pleocyemata</taxon>
        <taxon>Brachyura</taxon>
        <taxon>Eubrachyura</taxon>
        <taxon>Portunoidea</taxon>
        <taxon>Portunidae</taxon>
        <taxon>Portuninae</taxon>
        <taxon>Portunus</taxon>
    </lineage>
</organism>
<dbReference type="AlphaFoldDB" id="A0A5B7HXT2"/>
<sequence>MYSNGRTIAKMKGRRCSMAPLQGRTKDYRIVKDKAPGNLMALCYPLRGRQTNRQAGRQAGRQSDREAGVSLAACTCGCGSLHNLRRGHTHLDTSTVINEARVYCLPCGASLSYRRQHLAPAPASPCIPAFSMASLPRQCVDHILC</sequence>